<reference evidence="2 3" key="1">
    <citation type="submission" date="2022-11" db="EMBL/GenBank/DDBJ databases">
        <title>Whole genome sequence of Eschrichtius robustus ER-17-0199.</title>
        <authorList>
            <person name="Bruniche-Olsen A."/>
            <person name="Black A.N."/>
            <person name="Fields C.J."/>
            <person name="Walden K."/>
            <person name="Dewoody J.A."/>
        </authorList>
    </citation>
    <scope>NUCLEOTIDE SEQUENCE [LARGE SCALE GENOMIC DNA]</scope>
    <source>
        <strain evidence="2">ER-17-0199</strain>
        <tissue evidence="2">Blubber</tissue>
    </source>
</reference>
<evidence type="ECO:0000313" key="2">
    <source>
        <dbReference type="EMBL" id="KAJ8782501.1"/>
    </source>
</evidence>
<evidence type="ECO:0000256" key="1">
    <source>
        <dbReference type="SAM" id="MobiDB-lite"/>
    </source>
</evidence>
<name>A0AB34GPY1_ESCRO</name>
<dbReference type="Proteomes" id="UP001159641">
    <property type="component" value="Unassembled WGS sequence"/>
</dbReference>
<feature type="region of interest" description="Disordered" evidence="1">
    <location>
        <begin position="1"/>
        <end position="39"/>
    </location>
</feature>
<dbReference type="EMBL" id="JAIQCJ010002108">
    <property type="protein sequence ID" value="KAJ8782501.1"/>
    <property type="molecule type" value="Genomic_DNA"/>
</dbReference>
<accession>A0AB34GPY1</accession>
<comment type="caution">
    <text evidence="2">The sequence shown here is derived from an EMBL/GenBank/DDBJ whole genome shotgun (WGS) entry which is preliminary data.</text>
</comment>
<evidence type="ECO:0000313" key="3">
    <source>
        <dbReference type="Proteomes" id="UP001159641"/>
    </source>
</evidence>
<dbReference type="AlphaFoldDB" id="A0AB34GPY1"/>
<gene>
    <name evidence="2" type="ORF">J1605_010025</name>
</gene>
<protein>
    <submittedName>
        <fullName evidence="2">Uncharacterized protein</fullName>
    </submittedName>
</protein>
<sequence>MADAHVLLQPGHTPDPSPAPSSRGHEAPGRLRPSPRAPRFLRRWCPGEGGAVTSAGGRGHAQFGAYPAAASLRVRAGRGSGSGSWWRGAFAQQGPQGFGLDPAAALGARGERRALLPALPSPGSAQRLCSSSDMFE</sequence>
<feature type="compositionally biased region" description="Polar residues" evidence="1">
    <location>
        <begin position="123"/>
        <end position="136"/>
    </location>
</feature>
<feature type="region of interest" description="Disordered" evidence="1">
    <location>
        <begin position="117"/>
        <end position="136"/>
    </location>
</feature>
<keyword evidence="3" id="KW-1185">Reference proteome</keyword>
<organism evidence="2 3">
    <name type="scientific">Eschrichtius robustus</name>
    <name type="common">California gray whale</name>
    <name type="synonym">Eschrichtius gibbosus</name>
    <dbReference type="NCBI Taxonomy" id="9764"/>
    <lineage>
        <taxon>Eukaryota</taxon>
        <taxon>Metazoa</taxon>
        <taxon>Chordata</taxon>
        <taxon>Craniata</taxon>
        <taxon>Vertebrata</taxon>
        <taxon>Euteleostomi</taxon>
        <taxon>Mammalia</taxon>
        <taxon>Eutheria</taxon>
        <taxon>Laurasiatheria</taxon>
        <taxon>Artiodactyla</taxon>
        <taxon>Whippomorpha</taxon>
        <taxon>Cetacea</taxon>
        <taxon>Mysticeti</taxon>
        <taxon>Eschrichtiidae</taxon>
        <taxon>Eschrichtius</taxon>
    </lineage>
</organism>
<proteinExistence type="predicted"/>